<dbReference type="SUPFAM" id="SSF144232">
    <property type="entry name" value="HIT/MYND zinc finger-like"/>
    <property type="match status" value="1"/>
</dbReference>
<organism evidence="6 7">
    <name type="scientific">Microthyrium microscopicum</name>
    <dbReference type="NCBI Taxonomy" id="703497"/>
    <lineage>
        <taxon>Eukaryota</taxon>
        <taxon>Fungi</taxon>
        <taxon>Dikarya</taxon>
        <taxon>Ascomycota</taxon>
        <taxon>Pezizomycotina</taxon>
        <taxon>Dothideomycetes</taxon>
        <taxon>Dothideomycetes incertae sedis</taxon>
        <taxon>Microthyriales</taxon>
        <taxon>Microthyriaceae</taxon>
        <taxon>Microthyrium</taxon>
    </lineage>
</organism>
<sequence length="388" mass="44469">MASKLCANCRKAASTRCSACLGAPRYNEGAGVDIDTFYCSSSCQKAHWNQHKQICKSLRSRKQLARATSILKDIVYCIFRHATRFRYASAHISDSVLHLRKEPRGTPEQPNTDDKDTFQLFSMPSDTDPLAAEAALVNQRSMEAIFYLFLWARELLLPAVGELCVEIEEYWVSIQKPKFVVKYTLGPGHVAEPDICRHWLYKLKLNNGEVWAFDPTGAEYGDPEPLCPWQEFESRTSAEIVHMETFGSAFFGNEQGQEESSSYSFVYFHVEQQNFQRLLTDKFMKEIRTEYGGKINNLLKGSDEAFEESKMKFLNDWDHNVQRAIGNFYSEREQAQMDERTRMCVARYVPDPDDELAEAYGREDYAAAMPNWMAAVDRVMSIPLPPQS</sequence>
<keyword evidence="2 4" id="KW-0863">Zinc-finger</keyword>
<evidence type="ECO:0000256" key="3">
    <source>
        <dbReference type="ARBA" id="ARBA00022833"/>
    </source>
</evidence>
<evidence type="ECO:0000256" key="1">
    <source>
        <dbReference type="ARBA" id="ARBA00022723"/>
    </source>
</evidence>
<evidence type="ECO:0000256" key="2">
    <source>
        <dbReference type="ARBA" id="ARBA00022771"/>
    </source>
</evidence>
<evidence type="ECO:0000259" key="5">
    <source>
        <dbReference type="PROSITE" id="PS50865"/>
    </source>
</evidence>
<dbReference type="Proteomes" id="UP000799302">
    <property type="component" value="Unassembled WGS sequence"/>
</dbReference>
<dbReference type="AlphaFoldDB" id="A0A6A6UD35"/>
<protein>
    <recommendedName>
        <fullName evidence="5">MYND-type domain-containing protein</fullName>
    </recommendedName>
</protein>
<dbReference type="OrthoDB" id="432970at2759"/>
<accession>A0A6A6UD35</accession>
<name>A0A6A6UD35_9PEZI</name>
<dbReference type="PROSITE" id="PS50865">
    <property type="entry name" value="ZF_MYND_2"/>
    <property type="match status" value="1"/>
</dbReference>
<dbReference type="Pfam" id="PF01753">
    <property type="entry name" value="zf-MYND"/>
    <property type="match status" value="1"/>
</dbReference>
<keyword evidence="7" id="KW-1185">Reference proteome</keyword>
<dbReference type="InterPro" id="IPR002893">
    <property type="entry name" value="Znf_MYND"/>
</dbReference>
<dbReference type="Gene3D" id="6.10.140.2220">
    <property type="match status" value="1"/>
</dbReference>
<dbReference type="EMBL" id="MU004234">
    <property type="protein sequence ID" value="KAF2670175.1"/>
    <property type="molecule type" value="Genomic_DNA"/>
</dbReference>
<evidence type="ECO:0000313" key="7">
    <source>
        <dbReference type="Proteomes" id="UP000799302"/>
    </source>
</evidence>
<reference evidence="6" key="1">
    <citation type="journal article" date="2020" name="Stud. Mycol.">
        <title>101 Dothideomycetes genomes: a test case for predicting lifestyles and emergence of pathogens.</title>
        <authorList>
            <person name="Haridas S."/>
            <person name="Albert R."/>
            <person name="Binder M."/>
            <person name="Bloem J."/>
            <person name="Labutti K."/>
            <person name="Salamov A."/>
            <person name="Andreopoulos B."/>
            <person name="Baker S."/>
            <person name="Barry K."/>
            <person name="Bills G."/>
            <person name="Bluhm B."/>
            <person name="Cannon C."/>
            <person name="Castanera R."/>
            <person name="Culley D."/>
            <person name="Daum C."/>
            <person name="Ezra D."/>
            <person name="Gonzalez J."/>
            <person name="Henrissat B."/>
            <person name="Kuo A."/>
            <person name="Liang C."/>
            <person name="Lipzen A."/>
            <person name="Lutzoni F."/>
            <person name="Magnuson J."/>
            <person name="Mondo S."/>
            <person name="Nolan M."/>
            <person name="Ohm R."/>
            <person name="Pangilinan J."/>
            <person name="Park H.-J."/>
            <person name="Ramirez L."/>
            <person name="Alfaro M."/>
            <person name="Sun H."/>
            <person name="Tritt A."/>
            <person name="Yoshinaga Y."/>
            <person name="Zwiers L.-H."/>
            <person name="Turgeon B."/>
            <person name="Goodwin S."/>
            <person name="Spatafora J."/>
            <person name="Crous P."/>
            <person name="Grigoriev I."/>
        </authorList>
    </citation>
    <scope>NUCLEOTIDE SEQUENCE</scope>
    <source>
        <strain evidence="6">CBS 115976</strain>
    </source>
</reference>
<keyword evidence="1" id="KW-0479">Metal-binding</keyword>
<evidence type="ECO:0000256" key="4">
    <source>
        <dbReference type="PROSITE-ProRule" id="PRU00134"/>
    </source>
</evidence>
<dbReference type="GO" id="GO:0008270">
    <property type="term" value="F:zinc ion binding"/>
    <property type="evidence" value="ECO:0007669"/>
    <property type="project" value="UniProtKB-KW"/>
</dbReference>
<gene>
    <name evidence="6" type="ORF">BT63DRAFT_439267</name>
</gene>
<proteinExistence type="predicted"/>
<feature type="domain" description="MYND-type" evidence="5">
    <location>
        <begin position="6"/>
        <end position="55"/>
    </location>
</feature>
<evidence type="ECO:0000313" key="6">
    <source>
        <dbReference type="EMBL" id="KAF2670175.1"/>
    </source>
</evidence>
<keyword evidence="3" id="KW-0862">Zinc</keyword>